<dbReference type="RefSeq" id="WP_121145475.1">
    <property type="nucleotide sequence ID" value="NZ_RBWY01000004.1"/>
</dbReference>
<dbReference type="SUPFAM" id="SSF51556">
    <property type="entry name" value="Metallo-dependent hydrolases"/>
    <property type="match status" value="1"/>
</dbReference>
<dbReference type="PIRSF" id="PIRSF005902">
    <property type="entry name" value="DNase_TatD"/>
    <property type="match status" value="1"/>
</dbReference>
<dbReference type="InterPro" id="IPR032466">
    <property type="entry name" value="Metal_Hydrolase"/>
</dbReference>
<evidence type="ECO:0000313" key="2">
    <source>
        <dbReference type="EMBL" id="RKS84620.1"/>
    </source>
</evidence>
<dbReference type="EMBL" id="RBWY01000004">
    <property type="protein sequence ID" value="RKS84620.1"/>
    <property type="molecule type" value="Genomic_DNA"/>
</dbReference>
<protein>
    <submittedName>
        <fullName evidence="2">TatD DNase family protein</fullName>
    </submittedName>
</protein>
<feature type="binding site" evidence="1">
    <location>
        <position position="131"/>
    </location>
    <ligand>
        <name>a divalent metal cation</name>
        <dbReference type="ChEBI" id="CHEBI:60240"/>
        <label>2</label>
    </ligand>
</feature>
<name>A0A495RBJ2_9GAMM</name>
<dbReference type="PANTHER" id="PTHR46124">
    <property type="entry name" value="D-AMINOACYL-TRNA DEACYLASE"/>
    <property type="match status" value="1"/>
</dbReference>
<organism evidence="2 3">
    <name type="scientific">Orbus hercynius</name>
    <dbReference type="NCBI Taxonomy" id="593135"/>
    <lineage>
        <taxon>Bacteria</taxon>
        <taxon>Pseudomonadati</taxon>
        <taxon>Pseudomonadota</taxon>
        <taxon>Gammaproteobacteria</taxon>
        <taxon>Orbales</taxon>
        <taxon>Orbaceae</taxon>
        <taxon>Orbus</taxon>
    </lineage>
</organism>
<feature type="binding site" evidence="1">
    <location>
        <position position="8"/>
    </location>
    <ligand>
        <name>a divalent metal cation</name>
        <dbReference type="ChEBI" id="CHEBI:60240"/>
        <label>1</label>
    </ligand>
</feature>
<keyword evidence="3" id="KW-1185">Reference proteome</keyword>
<dbReference type="OrthoDB" id="9775608at2"/>
<comment type="caution">
    <text evidence="2">The sequence shown here is derived from an EMBL/GenBank/DDBJ whole genome shotgun (WGS) entry which is preliminary data.</text>
</comment>
<feature type="binding site" evidence="1">
    <location>
        <position position="87"/>
    </location>
    <ligand>
        <name>a divalent metal cation</name>
        <dbReference type="ChEBI" id="CHEBI:60240"/>
        <label>1</label>
    </ligand>
</feature>
<dbReference type="GO" id="GO:0016788">
    <property type="term" value="F:hydrolase activity, acting on ester bonds"/>
    <property type="evidence" value="ECO:0007669"/>
    <property type="project" value="InterPro"/>
</dbReference>
<dbReference type="Proteomes" id="UP000278542">
    <property type="component" value="Unassembled WGS sequence"/>
</dbReference>
<dbReference type="Gene3D" id="3.20.20.140">
    <property type="entry name" value="Metal-dependent hydrolases"/>
    <property type="match status" value="1"/>
</dbReference>
<evidence type="ECO:0000313" key="3">
    <source>
        <dbReference type="Proteomes" id="UP000278542"/>
    </source>
</evidence>
<keyword evidence="1" id="KW-0479">Metal-binding</keyword>
<dbReference type="Pfam" id="PF01026">
    <property type="entry name" value="TatD_DNase"/>
    <property type="match status" value="1"/>
</dbReference>
<sequence>MMKMIDNHCHFEQLTTQEQQQALRDYTVVAVASDYQSSLQLLGLLSQYDDLHICLGIHPEKITHYAEFTLVAQLIEKHRHQLVGIGEIGLPYFSLSKMAADKQPEVFQQGLHLFEQFIQLAAKFDLTVNLHCVGESTWQAIACLDRYQIKRALFHWFAGDAQLVQAIYQRGWHISVSPDVMGNKRYQQQVQAMPISMLCLESDGPWPYQGKRGMPDMMRASAHQLTSLLNTTANDIIKISQINGQKLWHID</sequence>
<evidence type="ECO:0000256" key="1">
    <source>
        <dbReference type="PIRSR" id="PIRSR005902-1"/>
    </source>
</evidence>
<accession>A0A495RBJ2</accession>
<gene>
    <name evidence="2" type="ORF">DES39_1830</name>
</gene>
<proteinExistence type="predicted"/>
<dbReference type="InterPro" id="IPR001130">
    <property type="entry name" value="TatD-like"/>
</dbReference>
<dbReference type="PANTHER" id="PTHR46124:SF2">
    <property type="entry name" value="D-AMINOACYL-TRNA DEACYLASE"/>
    <property type="match status" value="1"/>
</dbReference>
<feature type="binding site" evidence="1">
    <location>
        <position position="10"/>
    </location>
    <ligand>
        <name>a divalent metal cation</name>
        <dbReference type="ChEBI" id="CHEBI:60240"/>
        <label>1</label>
    </ligand>
</feature>
<dbReference type="AlphaFoldDB" id="A0A495RBJ2"/>
<feature type="binding site" evidence="1">
    <location>
        <position position="155"/>
    </location>
    <ligand>
        <name>a divalent metal cation</name>
        <dbReference type="ChEBI" id="CHEBI:60240"/>
        <label>2</label>
    </ligand>
</feature>
<feature type="binding site" evidence="1">
    <location>
        <position position="203"/>
    </location>
    <ligand>
        <name>a divalent metal cation</name>
        <dbReference type="ChEBI" id="CHEBI:60240"/>
        <label>1</label>
    </ligand>
</feature>
<reference evidence="2 3" key="1">
    <citation type="submission" date="2018-10" db="EMBL/GenBank/DDBJ databases">
        <title>Genomic Encyclopedia of Type Strains, Phase IV (KMG-IV): sequencing the most valuable type-strain genomes for metagenomic binning, comparative biology and taxonomic classification.</title>
        <authorList>
            <person name="Goeker M."/>
        </authorList>
    </citation>
    <scope>NUCLEOTIDE SEQUENCE [LARGE SCALE GENOMIC DNA]</scope>
    <source>
        <strain evidence="2 3">DSM 22228</strain>
    </source>
</reference>
<dbReference type="GO" id="GO:0046872">
    <property type="term" value="F:metal ion binding"/>
    <property type="evidence" value="ECO:0007669"/>
    <property type="project" value="UniProtKB-KW"/>
</dbReference>